<protein>
    <submittedName>
        <fullName evidence="2">Nuclear transport factor 2 family protein</fullName>
    </submittedName>
</protein>
<dbReference type="Proteomes" id="UP000564604">
    <property type="component" value="Unassembled WGS sequence"/>
</dbReference>
<dbReference type="EMBL" id="CP065202">
    <property type="protein sequence ID" value="QPL33483.1"/>
    <property type="molecule type" value="Genomic_DNA"/>
</dbReference>
<reference evidence="3 5" key="3">
    <citation type="submission" date="2020-11" db="EMBL/GenBank/DDBJ databases">
        <title>The Complete Genome of Pseudomonas fragi A13BB.</title>
        <authorList>
            <person name="Awolope O.K."/>
            <person name="O'Driscoll N.H."/>
            <person name="Di Salvo A."/>
            <person name="Lamb A.J."/>
        </authorList>
    </citation>
    <scope>NUCLEOTIDE SEQUENCE [LARGE SCALE GENOMIC DNA]</scope>
    <source>
        <strain evidence="3 5">A13BB</strain>
    </source>
</reference>
<evidence type="ECO:0000313" key="3">
    <source>
        <dbReference type="EMBL" id="QPL33483.1"/>
    </source>
</evidence>
<dbReference type="InterPro" id="IPR027843">
    <property type="entry name" value="DUF4440"/>
</dbReference>
<dbReference type="RefSeq" id="WP_016781296.1">
    <property type="nucleotide sequence ID" value="NZ_CP064354.1"/>
</dbReference>
<dbReference type="Gene3D" id="3.10.450.50">
    <property type="match status" value="1"/>
</dbReference>
<dbReference type="OrthoDB" id="8912653at2"/>
<evidence type="ECO:0000313" key="5">
    <source>
        <dbReference type="Proteomes" id="UP000594467"/>
    </source>
</evidence>
<dbReference type="Pfam" id="PF14534">
    <property type="entry name" value="DUF4440"/>
    <property type="match status" value="1"/>
</dbReference>
<dbReference type="GeneID" id="72388216"/>
<proteinExistence type="predicted"/>
<dbReference type="SUPFAM" id="SSF54427">
    <property type="entry name" value="NTF2-like"/>
    <property type="match status" value="1"/>
</dbReference>
<gene>
    <name evidence="2" type="ORF">HBN89_19230</name>
    <name evidence="3" type="ORF">I5R27_10515</name>
</gene>
<dbReference type="Proteomes" id="UP000594467">
    <property type="component" value="Chromosome"/>
</dbReference>
<organism evidence="2 4">
    <name type="scientific">Pseudomonas fragi</name>
    <dbReference type="NCBI Taxonomy" id="296"/>
    <lineage>
        <taxon>Bacteria</taxon>
        <taxon>Pseudomonadati</taxon>
        <taxon>Pseudomonadota</taxon>
        <taxon>Gammaproteobacteria</taxon>
        <taxon>Pseudomonadales</taxon>
        <taxon>Pseudomonadaceae</taxon>
        <taxon>Pseudomonas</taxon>
    </lineage>
</organism>
<evidence type="ECO:0000259" key="1">
    <source>
        <dbReference type="Pfam" id="PF14534"/>
    </source>
</evidence>
<sequence>MNSDSATTALIASLENQRYQAMQQGDLDSFKRLAHPELVYVHSNGVQDDLSRYLHKCHNGLYHYHRIDHAVHDVRVYGDIALAFGHMSADIVSHGVAKSLNNQTLSVWTKTGERWQLLAYQPTPVAQRPAPSPPATSGDLPYVNAPIHL</sequence>
<evidence type="ECO:0000313" key="2">
    <source>
        <dbReference type="EMBL" id="NNB51387.1"/>
    </source>
</evidence>
<feature type="domain" description="DUF4440" evidence="1">
    <location>
        <begin position="11"/>
        <end position="117"/>
    </location>
</feature>
<accession>A0A9Q5B4C6</accession>
<evidence type="ECO:0000313" key="4">
    <source>
        <dbReference type="Proteomes" id="UP000564604"/>
    </source>
</evidence>
<dbReference type="EMBL" id="JAAQYX010000031">
    <property type="protein sequence ID" value="NNB51387.1"/>
    <property type="molecule type" value="Genomic_DNA"/>
</dbReference>
<reference evidence="2" key="2">
    <citation type="submission" date="2020-03" db="EMBL/GenBank/DDBJ databases">
        <authorList>
            <person name="Maier C."/>
            <person name="Huptas C."/>
            <person name="von Neubeck M."/>
            <person name="Scherer S."/>
            <person name="Wenning M."/>
            <person name="Lucking G."/>
        </authorList>
    </citation>
    <scope>NUCLEOTIDE SEQUENCE</scope>
    <source>
        <strain evidence="2">WS 5094</strain>
    </source>
</reference>
<dbReference type="InterPro" id="IPR032710">
    <property type="entry name" value="NTF2-like_dom_sf"/>
</dbReference>
<reference evidence="2 4" key="1">
    <citation type="journal article" date="2020" name="Front. Microbiol.">
        <title>Genetic Organization of the aprX-lipA2 Operon Affects the Proteolytic Potential of Pseudomonas Species in Milk.</title>
        <authorList>
            <person name="Maier C."/>
            <person name="Huptas C."/>
            <person name="von Neubeck M."/>
            <person name="Scherer S."/>
            <person name="Wenning M."/>
            <person name="Lucking G."/>
        </authorList>
    </citation>
    <scope>NUCLEOTIDE SEQUENCE [LARGE SCALE GENOMIC DNA]</scope>
    <source>
        <strain evidence="2 4">WS 5094</strain>
    </source>
</reference>
<name>A0A9Q5B4C6_PSEFR</name>
<dbReference type="AlphaFoldDB" id="A0A9Q5B4C6"/>